<accession>A0A0F9RXK1</accession>
<organism evidence="2">
    <name type="scientific">marine sediment metagenome</name>
    <dbReference type="NCBI Taxonomy" id="412755"/>
    <lineage>
        <taxon>unclassified sequences</taxon>
        <taxon>metagenomes</taxon>
        <taxon>ecological metagenomes</taxon>
    </lineage>
</organism>
<feature type="compositionally biased region" description="Low complexity" evidence="1">
    <location>
        <begin position="122"/>
        <end position="140"/>
    </location>
</feature>
<feature type="compositionally biased region" description="Low complexity" evidence="1">
    <location>
        <begin position="150"/>
        <end position="166"/>
    </location>
</feature>
<name>A0A0F9RXK1_9ZZZZ</name>
<feature type="region of interest" description="Disordered" evidence="1">
    <location>
        <begin position="111"/>
        <end position="166"/>
    </location>
</feature>
<evidence type="ECO:0000313" key="2">
    <source>
        <dbReference type="EMBL" id="KKN54657.1"/>
    </source>
</evidence>
<evidence type="ECO:0000256" key="1">
    <source>
        <dbReference type="SAM" id="MobiDB-lite"/>
    </source>
</evidence>
<dbReference type="SUPFAM" id="SSF58113">
    <property type="entry name" value="Apolipoprotein A-I"/>
    <property type="match status" value="1"/>
</dbReference>
<protein>
    <submittedName>
        <fullName evidence="2">Uncharacterized protein</fullName>
    </submittedName>
</protein>
<dbReference type="AlphaFoldDB" id="A0A0F9RXK1"/>
<dbReference type="Gene3D" id="1.20.5.1230">
    <property type="entry name" value="Apolipoprotein A-I"/>
    <property type="match status" value="1"/>
</dbReference>
<sequence>MGKLKTYQQQIQEIVEKGINAAEEQQKKLSAKPFAYAEKLESGAREYSVKSLRTRYYGYSETLFEQLRSLNLRMGSFAADIASKLEKEAADGADAVSEAVSDAADDVTSVAQSSKHKVAKGSDTVSEAAADAADEVTSVAQSTKHKVNTKKPTASKSSTKKTPASA</sequence>
<reference evidence="2" key="1">
    <citation type="journal article" date="2015" name="Nature">
        <title>Complex archaea that bridge the gap between prokaryotes and eukaryotes.</title>
        <authorList>
            <person name="Spang A."/>
            <person name="Saw J.H."/>
            <person name="Jorgensen S.L."/>
            <person name="Zaremba-Niedzwiedzka K."/>
            <person name="Martijn J."/>
            <person name="Lind A.E."/>
            <person name="van Eijk R."/>
            <person name="Schleper C."/>
            <person name="Guy L."/>
            <person name="Ettema T.J."/>
        </authorList>
    </citation>
    <scope>NUCLEOTIDE SEQUENCE</scope>
</reference>
<comment type="caution">
    <text evidence="2">The sequence shown here is derived from an EMBL/GenBank/DDBJ whole genome shotgun (WGS) entry which is preliminary data.</text>
</comment>
<dbReference type="EMBL" id="LAZR01000919">
    <property type="protein sequence ID" value="KKN54657.1"/>
    <property type="molecule type" value="Genomic_DNA"/>
</dbReference>
<proteinExistence type="predicted"/>
<gene>
    <name evidence="2" type="ORF">LCGC14_0590300</name>
</gene>